<dbReference type="Proteomes" id="UP000016934">
    <property type="component" value="Unassembled WGS sequence"/>
</dbReference>
<keyword evidence="3" id="KW-1185">Reference proteome</keyword>
<keyword evidence="2" id="KW-0808">Transferase</keyword>
<sequence length="331" mass="37946">QFERIFVISRPDRTDRRDALTIAASIEGFDFEFFDGVDGSKVPDKAIPTTSDHPRLRDPVIGCWRAYMNVMQEIVRNNIATALILEDDADWDTRLRDQLYNFSIASRSLLCLSHQLDRQNSKCSDRFHTSDSEVNFEDLTWTEYHEGSPYGDGWDLLWVGHSEMNFIPETMNKPKGRIVQVDHTVLERHYLKSVMGPYRDIIQNYPHHTRVTHHAYNGLGTTAYAVSLAGARRVLYQVGLKDLTLPVDNTLRSFCDGTEGRTPHVCVCPQPGFFEQYRPPGPAELWSDIQDYGNDYTAKGFSYNVRRSIQHNLEAILENTGQIVDQWPDTA</sequence>
<protein>
    <submittedName>
        <fullName evidence="2">Glycosyltransferase family 25 protein</fullName>
    </submittedName>
</protein>
<gene>
    <name evidence="2" type="ORF">COCSADRAFT_90385</name>
</gene>
<dbReference type="GO" id="GO:0016740">
    <property type="term" value="F:transferase activity"/>
    <property type="evidence" value="ECO:0007669"/>
    <property type="project" value="UniProtKB-KW"/>
</dbReference>
<accession>M2RAT0</accession>
<dbReference type="HOGENOM" id="CLU_032992_1_0_1"/>
<evidence type="ECO:0000313" key="2">
    <source>
        <dbReference type="EMBL" id="EMD63974.1"/>
    </source>
</evidence>
<feature type="non-terminal residue" evidence="2">
    <location>
        <position position="331"/>
    </location>
</feature>
<reference evidence="2 3" key="1">
    <citation type="journal article" date="2012" name="PLoS Pathog.">
        <title>Diverse lifestyles and strategies of plant pathogenesis encoded in the genomes of eighteen Dothideomycetes fungi.</title>
        <authorList>
            <person name="Ohm R.A."/>
            <person name="Feau N."/>
            <person name="Henrissat B."/>
            <person name="Schoch C.L."/>
            <person name="Horwitz B.A."/>
            <person name="Barry K.W."/>
            <person name="Condon B.J."/>
            <person name="Copeland A.C."/>
            <person name="Dhillon B."/>
            <person name="Glaser F."/>
            <person name="Hesse C.N."/>
            <person name="Kosti I."/>
            <person name="LaButti K."/>
            <person name="Lindquist E.A."/>
            <person name="Lucas S."/>
            <person name="Salamov A.A."/>
            <person name="Bradshaw R.E."/>
            <person name="Ciuffetti L."/>
            <person name="Hamelin R.C."/>
            <person name="Kema G.H.J."/>
            <person name="Lawrence C."/>
            <person name="Scott J.A."/>
            <person name="Spatafora J.W."/>
            <person name="Turgeon B.G."/>
            <person name="de Wit P.J.G.M."/>
            <person name="Zhong S."/>
            <person name="Goodwin S.B."/>
            <person name="Grigoriev I.V."/>
        </authorList>
    </citation>
    <scope>NUCLEOTIDE SEQUENCE [LARGE SCALE GENOMIC DNA]</scope>
    <source>
        <strain evidence="3">ND90Pr / ATCC 201652</strain>
    </source>
</reference>
<name>M2RAT0_COCSN</name>
<organism evidence="2 3">
    <name type="scientific">Cochliobolus sativus (strain ND90Pr / ATCC 201652)</name>
    <name type="common">Common root rot and spot blotch fungus</name>
    <name type="synonym">Bipolaris sorokiniana</name>
    <dbReference type="NCBI Taxonomy" id="665912"/>
    <lineage>
        <taxon>Eukaryota</taxon>
        <taxon>Fungi</taxon>
        <taxon>Dikarya</taxon>
        <taxon>Ascomycota</taxon>
        <taxon>Pezizomycotina</taxon>
        <taxon>Dothideomycetes</taxon>
        <taxon>Pleosporomycetidae</taxon>
        <taxon>Pleosporales</taxon>
        <taxon>Pleosporineae</taxon>
        <taxon>Pleosporaceae</taxon>
        <taxon>Bipolaris</taxon>
    </lineage>
</organism>
<dbReference type="KEGG" id="bsc:COCSADRAFT_90385"/>
<evidence type="ECO:0000313" key="3">
    <source>
        <dbReference type="Proteomes" id="UP000016934"/>
    </source>
</evidence>
<dbReference type="Pfam" id="PF01755">
    <property type="entry name" value="Glyco_transf_25"/>
    <property type="match status" value="1"/>
</dbReference>
<dbReference type="RefSeq" id="XP_007699899.1">
    <property type="nucleotide sequence ID" value="XM_007701709.1"/>
</dbReference>
<dbReference type="GeneID" id="19141344"/>
<dbReference type="EMBL" id="KB445643">
    <property type="protein sequence ID" value="EMD63974.1"/>
    <property type="molecule type" value="Genomic_DNA"/>
</dbReference>
<evidence type="ECO:0000259" key="1">
    <source>
        <dbReference type="Pfam" id="PF01755"/>
    </source>
</evidence>
<reference evidence="3" key="2">
    <citation type="journal article" date="2013" name="PLoS Genet.">
        <title>Comparative genome structure, secondary metabolite, and effector coding capacity across Cochliobolus pathogens.</title>
        <authorList>
            <person name="Condon B.J."/>
            <person name="Leng Y."/>
            <person name="Wu D."/>
            <person name="Bushley K.E."/>
            <person name="Ohm R.A."/>
            <person name="Otillar R."/>
            <person name="Martin J."/>
            <person name="Schackwitz W."/>
            <person name="Grimwood J."/>
            <person name="MohdZainudin N."/>
            <person name="Xue C."/>
            <person name="Wang R."/>
            <person name="Manning V.A."/>
            <person name="Dhillon B."/>
            <person name="Tu Z.J."/>
            <person name="Steffenson B.J."/>
            <person name="Salamov A."/>
            <person name="Sun H."/>
            <person name="Lowry S."/>
            <person name="LaButti K."/>
            <person name="Han J."/>
            <person name="Copeland A."/>
            <person name="Lindquist E."/>
            <person name="Barry K."/>
            <person name="Schmutz J."/>
            <person name="Baker S.E."/>
            <person name="Ciuffetti L.M."/>
            <person name="Grigoriev I.V."/>
            <person name="Zhong S."/>
            <person name="Turgeon B.G."/>
        </authorList>
    </citation>
    <scope>NUCLEOTIDE SEQUENCE [LARGE SCALE GENOMIC DNA]</scope>
    <source>
        <strain evidence="3">ND90Pr / ATCC 201652</strain>
    </source>
</reference>
<dbReference type="CDD" id="cd06532">
    <property type="entry name" value="Glyco_transf_25"/>
    <property type="match status" value="1"/>
</dbReference>
<dbReference type="OrthoDB" id="47375at2759"/>
<proteinExistence type="predicted"/>
<dbReference type="eggNOG" id="ENOG502SHN6">
    <property type="taxonomic scope" value="Eukaryota"/>
</dbReference>
<dbReference type="InterPro" id="IPR002654">
    <property type="entry name" value="Glyco_trans_25"/>
</dbReference>
<feature type="domain" description="Glycosyl transferase family 25" evidence="1">
    <location>
        <begin position="4"/>
        <end position="250"/>
    </location>
</feature>
<dbReference type="AlphaFoldDB" id="M2RAT0"/>
<dbReference type="OMA" id="TRVVHHA"/>